<keyword evidence="2" id="KW-0812">Transmembrane</keyword>
<protein>
    <submittedName>
        <fullName evidence="3">Uncharacterized protein</fullName>
    </submittedName>
</protein>
<feature type="region of interest" description="Disordered" evidence="1">
    <location>
        <begin position="43"/>
        <end position="67"/>
    </location>
</feature>
<evidence type="ECO:0000256" key="1">
    <source>
        <dbReference type="SAM" id="MobiDB-lite"/>
    </source>
</evidence>
<evidence type="ECO:0000313" key="3">
    <source>
        <dbReference type="EMBL" id="PVH96286.1"/>
    </source>
</evidence>
<sequence>MVFQTFALPLKIPILPFLGPILSFIFVTCLHLAQSFTSTTALIPPSKSLTGDGDTATSGHDVGQVLK</sequence>
<evidence type="ECO:0000313" key="4">
    <source>
        <dbReference type="Proteomes" id="UP000244855"/>
    </source>
</evidence>
<dbReference type="Proteomes" id="UP000244855">
    <property type="component" value="Unassembled WGS sequence"/>
</dbReference>
<reference evidence="3 4" key="1">
    <citation type="journal article" date="2018" name="Sci. Rep.">
        <title>Comparative genomics provides insights into the lifestyle and reveals functional heterogeneity of dark septate endophytic fungi.</title>
        <authorList>
            <person name="Knapp D.G."/>
            <person name="Nemeth J.B."/>
            <person name="Barry K."/>
            <person name="Hainaut M."/>
            <person name="Henrissat B."/>
            <person name="Johnson J."/>
            <person name="Kuo A."/>
            <person name="Lim J.H.P."/>
            <person name="Lipzen A."/>
            <person name="Nolan M."/>
            <person name="Ohm R.A."/>
            <person name="Tamas L."/>
            <person name="Grigoriev I.V."/>
            <person name="Spatafora J.W."/>
            <person name="Nagy L.G."/>
            <person name="Kovacs G.M."/>
        </authorList>
    </citation>
    <scope>NUCLEOTIDE SEQUENCE [LARGE SCALE GENOMIC DNA]</scope>
    <source>
        <strain evidence="3 4">DSE2036</strain>
    </source>
</reference>
<keyword evidence="2" id="KW-1133">Transmembrane helix</keyword>
<dbReference type="AlphaFoldDB" id="A0A2V1DDQ5"/>
<proteinExistence type="predicted"/>
<evidence type="ECO:0000256" key="2">
    <source>
        <dbReference type="SAM" id="Phobius"/>
    </source>
</evidence>
<organism evidence="3 4">
    <name type="scientific">Periconia macrospinosa</name>
    <dbReference type="NCBI Taxonomy" id="97972"/>
    <lineage>
        <taxon>Eukaryota</taxon>
        <taxon>Fungi</taxon>
        <taxon>Dikarya</taxon>
        <taxon>Ascomycota</taxon>
        <taxon>Pezizomycotina</taxon>
        <taxon>Dothideomycetes</taxon>
        <taxon>Pleosporomycetidae</taxon>
        <taxon>Pleosporales</taxon>
        <taxon>Massarineae</taxon>
        <taxon>Periconiaceae</taxon>
        <taxon>Periconia</taxon>
    </lineage>
</organism>
<dbReference type="EMBL" id="KZ805469">
    <property type="protein sequence ID" value="PVH96286.1"/>
    <property type="molecule type" value="Genomic_DNA"/>
</dbReference>
<gene>
    <name evidence="3" type="ORF">DM02DRAFT_617355</name>
</gene>
<accession>A0A2V1DDQ5</accession>
<feature type="transmembrane region" description="Helical" evidence="2">
    <location>
        <begin position="12"/>
        <end position="33"/>
    </location>
</feature>
<keyword evidence="2" id="KW-0472">Membrane</keyword>
<keyword evidence="4" id="KW-1185">Reference proteome</keyword>
<name>A0A2V1DDQ5_9PLEO</name>